<dbReference type="EMBL" id="CP002656">
    <property type="protein sequence ID" value="AEB94718.1"/>
    <property type="molecule type" value="Genomic_DNA"/>
</dbReference>
<dbReference type="STRING" id="1006006.Mcup_0613"/>
<dbReference type="KEGG" id="mcn:Mcup_0613"/>
<dbReference type="PANTHER" id="PTHR13061">
    <property type="entry name" value="DYNACTIN SUBUNIT P25"/>
    <property type="match status" value="1"/>
</dbReference>
<organism evidence="1 2">
    <name type="scientific">Metallosphaera cuprina (strain Ar-4)</name>
    <dbReference type="NCBI Taxonomy" id="1006006"/>
    <lineage>
        <taxon>Archaea</taxon>
        <taxon>Thermoproteota</taxon>
        <taxon>Thermoprotei</taxon>
        <taxon>Sulfolobales</taxon>
        <taxon>Sulfolobaceae</taxon>
        <taxon>Metallosphaera</taxon>
    </lineage>
</organism>
<dbReference type="HOGENOM" id="CLU_064827_4_1_2"/>
<proteinExistence type="predicted"/>
<gene>
    <name evidence="1" type="ordered locus">Mcup_0613</name>
</gene>
<dbReference type="AlphaFoldDB" id="F4G128"/>
<dbReference type="InterPro" id="IPR011004">
    <property type="entry name" value="Trimer_LpxA-like_sf"/>
</dbReference>
<dbReference type="Pfam" id="PF00132">
    <property type="entry name" value="Hexapep"/>
    <property type="match status" value="1"/>
</dbReference>
<protein>
    <submittedName>
        <fullName evidence="1">Carbonic anhydrase gamma-class</fullName>
    </submittedName>
</protein>
<dbReference type="eggNOG" id="arCOG01849">
    <property type="taxonomic scope" value="Archaea"/>
</dbReference>
<keyword evidence="2" id="KW-1185">Reference proteome</keyword>
<evidence type="ECO:0000313" key="2">
    <source>
        <dbReference type="Proteomes" id="UP000007812"/>
    </source>
</evidence>
<dbReference type="Proteomes" id="UP000007812">
    <property type="component" value="Chromosome"/>
</dbReference>
<sequence>MITLGEGTNVQENCSLHTDRGFKIRIGDFVSIGHNAVIHGAEVGNNVIIGMGAILLNGARVGDNVIIGAGAVVTEGKEIPSNSLALGVPAKVLRKLTQEEINMIKRNALEYIEEIKILRKSHN</sequence>
<evidence type="ECO:0000313" key="1">
    <source>
        <dbReference type="EMBL" id="AEB94718.1"/>
    </source>
</evidence>
<dbReference type="SUPFAM" id="SSF51161">
    <property type="entry name" value="Trimeric LpxA-like enzymes"/>
    <property type="match status" value="1"/>
</dbReference>
<accession>F4G128</accession>
<dbReference type="InterPro" id="IPR050484">
    <property type="entry name" value="Transf_Hexapept/Carb_Anhydrase"/>
</dbReference>
<dbReference type="Gene3D" id="2.160.10.10">
    <property type="entry name" value="Hexapeptide repeat proteins"/>
    <property type="match status" value="1"/>
</dbReference>
<dbReference type="PATRIC" id="fig|1006006.8.peg.614"/>
<reference evidence="1 2" key="1">
    <citation type="journal article" date="2011" name="J. Bacteriol.">
        <title>Complete genome sequence of Metallosphaera cuprina, a metal sulfide-oxidizing archaeon from a hot spring.</title>
        <authorList>
            <person name="Liu L.J."/>
            <person name="You X.Y."/>
            <person name="Zheng H."/>
            <person name="Wang S."/>
            <person name="Jiang C.Y."/>
            <person name="Liu S.J."/>
        </authorList>
    </citation>
    <scope>NUCLEOTIDE SEQUENCE [LARGE SCALE GENOMIC DNA]</scope>
    <source>
        <strain evidence="1 2">Ar-4</strain>
    </source>
</reference>
<dbReference type="PANTHER" id="PTHR13061:SF29">
    <property type="entry name" value="GAMMA CARBONIC ANHYDRASE-LIKE 1, MITOCHONDRIAL-RELATED"/>
    <property type="match status" value="1"/>
</dbReference>
<name>F4G128_METCR</name>
<dbReference type="InterPro" id="IPR001451">
    <property type="entry name" value="Hexapep"/>
</dbReference>